<dbReference type="Proteomes" id="UP000505355">
    <property type="component" value="Chromosome"/>
</dbReference>
<evidence type="ECO:0000313" key="1">
    <source>
        <dbReference type="EMBL" id="QKJ30931.1"/>
    </source>
</evidence>
<evidence type="ECO:0000313" key="2">
    <source>
        <dbReference type="Proteomes" id="UP000505355"/>
    </source>
</evidence>
<protein>
    <submittedName>
        <fullName evidence="1">Uncharacterized protein</fullName>
    </submittedName>
</protein>
<name>A0A7D4Q8U1_9SPHI</name>
<proteinExistence type="predicted"/>
<sequence length="66" mass="7738">MKADNKHYRFINSETGNTLYYYALDGILDEGQIKAELDKIKAQVAIQNSLYVDIIYWEEMREDAFA</sequence>
<dbReference type="AlphaFoldDB" id="A0A7D4Q8U1"/>
<keyword evidence="2" id="KW-1185">Reference proteome</keyword>
<dbReference type="EMBL" id="CP054139">
    <property type="protein sequence ID" value="QKJ30931.1"/>
    <property type="molecule type" value="Genomic_DNA"/>
</dbReference>
<accession>A0A7D4Q8U1</accession>
<organism evidence="1 2">
    <name type="scientific">Mucilaginibacter mali</name>
    <dbReference type="NCBI Taxonomy" id="2740462"/>
    <lineage>
        <taxon>Bacteria</taxon>
        <taxon>Pseudomonadati</taxon>
        <taxon>Bacteroidota</taxon>
        <taxon>Sphingobacteriia</taxon>
        <taxon>Sphingobacteriales</taxon>
        <taxon>Sphingobacteriaceae</taxon>
        <taxon>Mucilaginibacter</taxon>
    </lineage>
</organism>
<dbReference type="RefSeq" id="WP_173415600.1">
    <property type="nucleotide sequence ID" value="NZ_CP054139.1"/>
</dbReference>
<dbReference type="KEGG" id="mmab:HQ865_14625"/>
<gene>
    <name evidence="1" type="ORF">HQ865_14625</name>
</gene>
<reference evidence="1 2" key="1">
    <citation type="submission" date="2020-05" db="EMBL/GenBank/DDBJ databases">
        <title>Mucilaginibacter mali sp. nov.</title>
        <authorList>
            <person name="Kim H.S."/>
            <person name="Lee K.C."/>
            <person name="Suh M.K."/>
            <person name="Kim J.-S."/>
            <person name="Han K.-I."/>
            <person name="Eom M.K."/>
            <person name="Shin Y.K."/>
            <person name="Lee J.-S."/>
        </authorList>
    </citation>
    <scope>NUCLEOTIDE SEQUENCE [LARGE SCALE GENOMIC DNA]</scope>
    <source>
        <strain evidence="1 2">G2-14</strain>
    </source>
</reference>